<name>M2NG16_9FIRM</name>
<comment type="caution">
    <text evidence="4">The sequence shown here is derived from an EMBL/GenBank/DDBJ whole genome shotgun (WGS) entry which is preliminary data.</text>
</comment>
<dbReference type="BioCyc" id="ECAT999415-HMP:GTTI-559-MONOMER"/>
<evidence type="ECO:0000313" key="5">
    <source>
        <dbReference type="Proteomes" id="UP000011758"/>
    </source>
</evidence>
<proteinExistence type="predicted"/>
<dbReference type="GO" id="GO:0006753">
    <property type="term" value="P:nucleoside phosphate metabolic process"/>
    <property type="evidence" value="ECO:0007669"/>
    <property type="project" value="TreeGrafter"/>
</dbReference>
<dbReference type="eggNOG" id="COG0494">
    <property type="taxonomic scope" value="Bacteria"/>
</dbReference>
<dbReference type="Proteomes" id="UP000011758">
    <property type="component" value="Unassembled WGS sequence"/>
</dbReference>
<dbReference type="OrthoDB" id="9806150at2"/>
<dbReference type="EMBL" id="AGEJ01000010">
    <property type="protein sequence ID" value="EMD17168.1"/>
    <property type="molecule type" value="Genomic_DNA"/>
</dbReference>
<dbReference type="InterPro" id="IPR015797">
    <property type="entry name" value="NUDIX_hydrolase-like_dom_sf"/>
</dbReference>
<evidence type="ECO:0000256" key="2">
    <source>
        <dbReference type="ARBA" id="ARBA00022801"/>
    </source>
</evidence>
<dbReference type="CDD" id="cd03424">
    <property type="entry name" value="NUDIX_ADPRase_Nudt5_UGPPase_Nudt14"/>
    <property type="match status" value="1"/>
</dbReference>
<reference evidence="4 5" key="1">
    <citation type="submission" date="2013-02" db="EMBL/GenBank/DDBJ databases">
        <title>The Genome Sequence of Lactobacillus catenaformis F0143.</title>
        <authorList>
            <consortium name="The Broad Institute Genome Sequencing Platform"/>
            <person name="Earl A."/>
            <person name="Ward D."/>
            <person name="Feldgarden M."/>
            <person name="Gevers D."/>
            <person name="Izard J."/>
            <person name="Blanton J.M."/>
            <person name="Mathney J."/>
            <person name="Dewhirst F.E."/>
            <person name="Young S.K."/>
            <person name="Zeng Q."/>
            <person name="Gargeya S."/>
            <person name="Fitzgerald M."/>
            <person name="Haas B."/>
            <person name="Abouelleil A."/>
            <person name="Alvarado L."/>
            <person name="Arachchi H.M."/>
            <person name="Berlin A."/>
            <person name="Chapman S.B."/>
            <person name="Gearin G."/>
            <person name="Goldberg J."/>
            <person name="Griggs A."/>
            <person name="Gujja S."/>
            <person name="Hansen M."/>
            <person name="Heiman D."/>
            <person name="Howarth C."/>
            <person name="Larimer J."/>
            <person name="Lui A."/>
            <person name="MacDonald P.J.P."/>
            <person name="McCowen C."/>
            <person name="Montmayeur A."/>
            <person name="Murphy C."/>
            <person name="Neiman D."/>
            <person name="Pearson M."/>
            <person name="Priest M."/>
            <person name="Roberts A."/>
            <person name="Saif S."/>
            <person name="Shea T."/>
            <person name="Sisk P."/>
            <person name="Stolte C."/>
            <person name="Sykes S."/>
            <person name="Wortman J."/>
            <person name="Nusbaum C."/>
            <person name="Birren B."/>
        </authorList>
    </citation>
    <scope>NUCLEOTIDE SEQUENCE [LARGE SCALE GENOMIC DNA]</scope>
    <source>
        <strain evidence="4 5">OT 569</strain>
    </source>
</reference>
<dbReference type="GO" id="GO:0019693">
    <property type="term" value="P:ribose phosphate metabolic process"/>
    <property type="evidence" value="ECO:0007669"/>
    <property type="project" value="TreeGrafter"/>
</dbReference>
<dbReference type="AlphaFoldDB" id="M2NG16"/>
<dbReference type="GO" id="GO:0016787">
    <property type="term" value="F:hydrolase activity"/>
    <property type="evidence" value="ECO:0007669"/>
    <property type="project" value="UniProtKB-KW"/>
</dbReference>
<dbReference type="SUPFAM" id="SSF55811">
    <property type="entry name" value="Nudix"/>
    <property type="match status" value="1"/>
</dbReference>
<feature type="domain" description="Nudix hydrolase" evidence="3">
    <location>
        <begin position="36"/>
        <end position="166"/>
    </location>
</feature>
<comment type="cofactor">
    <cofactor evidence="1">
        <name>Mg(2+)</name>
        <dbReference type="ChEBI" id="CHEBI:18420"/>
    </cofactor>
</comment>
<dbReference type="GO" id="GO:0005829">
    <property type="term" value="C:cytosol"/>
    <property type="evidence" value="ECO:0007669"/>
    <property type="project" value="TreeGrafter"/>
</dbReference>
<dbReference type="InterPro" id="IPR000086">
    <property type="entry name" value="NUDIX_hydrolase_dom"/>
</dbReference>
<evidence type="ECO:0000259" key="3">
    <source>
        <dbReference type="PROSITE" id="PS51462"/>
    </source>
</evidence>
<dbReference type="PROSITE" id="PS00893">
    <property type="entry name" value="NUDIX_BOX"/>
    <property type="match status" value="1"/>
</dbReference>
<gene>
    <name evidence="4" type="ORF">HMPREF9943_00539</name>
</gene>
<sequence>MEKQLTSETIYDGKIIHVVKDKVEAYNGNPATREVVYHHGGVCILAIEEGCILLVKQYRYPFREDTIEIPAGKLEKDENPSEAAYREFEEETNRRAENMKFLFDCYPTPGYCSEVLHIYQAINFKEVNDSLEADLDEDLHLIKMPIDQAYQAIFKGQIKDAKTIIAIMYIYANKEKLL</sequence>
<protein>
    <recommendedName>
        <fullName evidence="3">Nudix hydrolase domain-containing protein</fullName>
    </recommendedName>
</protein>
<dbReference type="PATRIC" id="fig|999415.3.peg.536"/>
<evidence type="ECO:0000313" key="4">
    <source>
        <dbReference type="EMBL" id="EMD17168.1"/>
    </source>
</evidence>
<dbReference type="PROSITE" id="PS51462">
    <property type="entry name" value="NUDIX"/>
    <property type="match status" value="1"/>
</dbReference>
<dbReference type="InterPro" id="IPR020084">
    <property type="entry name" value="NUDIX_hydrolase_CS"/>
</dbReference>
<dbReference type="Pfam" id="PF00293">
    <property type="entry name" value="NUDIX"/>
    <property type="match status" value="1"/>
</dbReference>
<accession>M2NG16</accession>
<keyword evidence="5" id="KW-1185">Reference proteome</keyword>
<organism evidence="4 5">
    <name type="scientific">Eggerthia catenaformis OT 569 = DSM 20559</name>
    <dbReference type="NCBI Taxonomy" id="999415"/>
    <lineage>
        <taxon>Bacteria</taxon>
        <taxon>Bacillati</taxon>
        <taxon>Bacillota</taxon>
        <taxon>Erysipelotrichia</taxon>
        <taxon>Erysipelotrichales</taxon>
        <taxon>Coprobacillaceae</taxon>
        <taxon>Eggerthia</taxon>
    </lineage>
</organism>
<dbReference type="PANTHER" id="PTHR11839">
    <property type="entry name" value="UDP/ADP-SUGAR PYROPHOSPHATASE"/>
    <property type="match status" value="1"/>
</dbReference>
<dbReference type="RefSeq" id="WP_004801765.1">
    <property type="nucleotide sequence ID" value="NZ_AUGJ01000003.1"/>
</dbReference>
<evidence type="ECO:0000256" key="1">
    <source>
        <dbReference type="ARBA" id="ARBA00001946"/>
    </source>
</evidence>
<dbReference type="FunFam" id="3.90.79.10:FF:000024">
    <property type="entry name" value="ADP-ribose pyrophosphatase"/>
    <property type="match status" value="1"/>
</dbReference>
<keyword evidence="2" id="KW-0378">Hydrolase</keyword>
<dbReference type="PANTHER" id="PTHR11839:SF18">
    <property type="entry name" value="NUDIX HYDROLASE DOMAIN-CONTAINING PROTEIN"/>
    <property type="match status" value="1"/>
</dbReference>
<dbReference type="Gene3D" id="3.90.79.10">
    <property type="entry name" value="Nucleoside Triphosphate Pyrophosphohydrolase"/>
    <property type="match status" value="1"/>
</dbReference>
<dbReference type="STRING" id="999415.HMPREF9943_00539"/>